<dbReference type="InterPro" id="IPR011006">
    <property type="entry name" value="CheY-like_superfamily"/>
</dbReference>
<dbReference type="Gene3D" id="2.40.50.1020">
    <property type="entry name" value="LytTr DNA-binding domain"/>
    <property type="match status" value="1"/>
</dbReference>
<dbReference type="InterPro" id="IPR046947">
    <property type="entry name" value="LytR-like"/>
</dbReference>
<dbReference type="InterPro" id="IPR001789">
    <property type="entry name" value="Sig_transdc_resp-reg_receiver"/>
</dbReference>
<protein>
    <submittedName>
        <fullName evidence="4">LytTR family two component transcriptional regulator</fullName>
    </submittedName>
</protein>
<dbReference type="SUPFAM" id="SSF52172">
    <property type="entry name" value="CheY-like"/>
    <property type="match status" value="1"/>
</dbReference>
<gene>
    <name evidence="4" type="ORF">C8N26_1077</name>
</gene>
<evidence type="ECO:0000313" key="4">
    <source>
        <dbReference type="EMBL" id="RKF04409.1"/>
    </source>
</evidence>
<comment type="caution">
    <text evidence="4">The sequence shown here is derived from an EMBL/GenBank/DDBJ whole genome shotgun (WGS) entry which is preliminary data.</text>
</comment>
<name>A0A420E2Y9_9FLAO</name>
<dbReference type="Pfam" id="PF04397">
    <property type="entry name" value="LytTR"/>
    <property type="match status" value="1"/>
</dbReference>
<reference evidence="4 5" key="1">
    <citation type="submission" date="2018-09" db="EMBL/GenBank/DDBJ databases">
        <title>Genomic Encyclopedia of Archaeal and Bacterial Type Strains, Phase II (KMG-II): from individual species to whole genera.</title>
        <authorList>
            <person name="Goeker M."/>
        </authorList>
    </citation>
    <scope>NUCLEOTIDE SEQUENCE [LARGE SCALE GENOMIC DNA]</scope>
    <source>
        <strain evidence="4 5">DSM 16505</strain>
    </source>
</reference>
<dbReference type="GO" id="GO:0003677">
    <property type="term" value="F:DNA binding"/>
    <property type="evidence" value="ECO:0007669"/>
    <property type="project" value="InterPro"/>
</dbReference>
<dbReference type="PROSITE" id="PS50930">
    <property type="entry name" value="HTH_LYTTR"/>
    <property type="match status" value="1"/>
</dbReference>
<feature type="modified residue" description="4-aspartylphosphate" evidence="1">
    <location>
        <position position="58"/>
    </location>
</feature>
<dbReference type="Proteomes" id="UP000285780">
    <property type="component" value="Unassembled WGS sequence"/>
</dbReference>
<dbReference type="Pfam" id="PF00072">
    <property type="entry name" value="Response_reg"/>
    <property type="match status" value="1"/>
</dbReference>
<evidence type="ECO:0000259" key="2">
    <source>
        <dbReference type="PROSITE" id="PS50110"/>
    </source>
</evidence>
<sequence length="245" mass="28030">MTMKIRAIIVEDEQISRDILRNYIAKYCPNVELLGEASNIEEAQKLIEKYELDLVFLDVEMPFGNAFDLLEKVENKTFEVVFVTAYDHYAIEALNNQATYYLLKPISIDKLIKAVSLVTEIKEKENELENTILTPKTTAVNGKITIPQQDGFEVVNIYDIVFCKADDNYTEVHFKDSKKLVSKTLKYFEDILKDNSFARIHKSFLVNVNEITKYKKGKGGSVILSNGKEIMVSSSKKANLLSFFK</sequence>
<dbReference type="PANTHER" id="PTHR37299">
    <property type="entry name" value="TRANSCRIPTIONAL REGULATOR-RELATED"/>
    <property type="match status" value="1"/>
</dbReference>
<feature type="domain" description="HTH LytTR-type" evidence="3">
    <location>
        <begin position="144"/>
        <end position="245"/>
    </location>
</feature>
<organism evidence="4 5">
    <name type="scientific">Tenacibaculum lutimaris</name>
    <dbReference type="NCBI Taxonomy" id="285258"/>
    <lineage>
        <taxon>Bacteria</taxon>
        <taxon>Pseudomonadati</taxon>
        <taxon>Bacteroidota</taxon>
        <taxon>Flavobacteriia</taxon>
        <taxon>Flavobacteriales</taxon>
        <taxon>Flavobacteriaceae</taxon>
        <taxon>Tenacibaculum</taxon>
    </lineage>
</organism>
<evidence type="ECO:0000259" key="3">
    <source>
        <dbReference type="PROSITE" id="PS50930"/>
    </source>
</evidence>
<dbReference type="PROSITE" id="PS50110">
    <property type="entry name" value="RESPONSE_REGULATORY"/>
    <property type="match status" value="1"/>
</dbReference>
<dbReference type="SMART" id="SM00850">
    <property type="entry name" value="LytTR"/>
    <property type="match status" value="1"/>
</dbReference>
<dbReference type="InterPro" id="IPR007492">
    <property type="entry name" value="LytTR_DNA-bd_dom"/>
</dbReference>
<proteinExistence type="predicted"/>
<keyword evidence="1" id="KW-0597">Phosphoprotein</keyword>
<accession>A0A420E2Y9</accession>
<dbReference type="AlphaFoldDB" id="A0A420E2Y9"/>
<feature type="domain" description="Response regulatory" evidence="2">
    <location>
        <begin position="6"/>
        <end position="119"/>
    </location>
</feature>
<dbReference type="Gene3D" id="3.40.50.2300">
    <property type="match status" value="1"/>
</dbReference>
<dbReference type="EMBL" id="RAQM01000007">
    <property type="protein sequence ID" value="RKF04409.1"/>
    <property type="molecule type" value="Genomic_DNA"/>
</dbReference>
<dbReference type="SMART" id="SM00448">
    <property type="entry name" value="REC"/>
    <property type="match status" value="1"/>
</dbReference>
<evidence type="ECO:0000256" key="1">
    <source>
        <dbReference type="PROSITE-ProRule" id="PRU00169"/>
    </source>
</evidence>
<dbReference type="PANTHER" id="PTHR37299:SF1">
    <property type="entry name" value="STAGE 0 SPORULATION PROTEIN A HOMOLOG"/>
    <property type="match status" value="1"/>
</dbReference>
<evidence type="ECO:0000313" key="5">
    <source>
        <dbReference type="Proteomes" id="UP000285780"/>
    </source>
</evidence>
<dbReference type="GO" id="GO:0000156">
    <property type="term" value="F:phosphorelay response regulator activity"/>
    <property type="evidence" value="ECO:0007669"/>
    <property type="project" value="InterPro"/>
</dbReference>
<keyword evidence="5" id="KW-1185">Reference proteome</keyword>